<reference evidence="4 5" key="1">
    <citation type="submission" date="2024-01" db="EMBL/GenBank/DDBJ databases">
        <title>Genome assemblies of Stephania.</title>
        <authorList>
            <person name="Yang L."/>
        </authorList>
    </citation>
    <scope>NUCLEOTIDE SEQUENCE [LARGE SCALE GENOMIC DNA]</scope>
    <source>
        <strain evidence="4">YNDBR</strain>
        <tissue evidence="4">Leaf</tissue>
    </source>
</reference>
<dbReference type="InterPro" id="IPR025110">
    <property type="entry name" value="AMP-bd_C"/>
</dbReference>
<proteinExistence type="predicted"/>
<dbReference type="EMBL" id="JBBNAF010000008">
    <property type="protein sequence ID" value="KAK9120491.1"/>
    <property type="molecule type" value="Genomic_DNA"/>
</dbReference>
<dbReference type="CDD" id="cd05930">
    <property type="entry name" value="A_NRPS"/>
    <property type="match status" value="1"/>
</dbReference>
<dbReference type="PANTHER" id="PTHR44394">
    <property type="entry name" value="BETA-ALANINE-ACTIVATING ENZYME"/>
    <property type="match status" value="1"/>
</dbReference>
<evidence type="ECO:0000259" key="2">
    <source>
        <dbReference type="Pfam" id="PF13193"/>
    </source>
</evidence>
<keyword evidence="5" id="KW-1185">Reference proteome</keyword>
<dbReference type="SUPFAM" id="SSF47336">
    <property type="entry name" value="ACP-like"/>
    <property type="match status" value="1"/>
</dbReference>
<gene>
    <name evidence="4" type="ORF">Syun_018108</name>
</gene>
<dbReference type="SMART" id="SM00564">
    <property type="entry name" value="PQQ"/>
    <property type="match status" value="3"/>
</dbReference>
<dbReference type="SUPFAM" id="SSF56801">
    <property type="entry name" value="Acetyl-CoA synthetase-like"/>
    <property type="match status" value="1"/>
</dbReference>
<dbReference type="InterPro" id="IPR000873">
    <property type="entry name" value="AMP-dep_synth/lig_dom"/>
</dbReference>
<dbReference type="InterPro" id="IPR045851">
    <property type="entry name" value="AMP-bd_C_sf"/>
</dbReference>
<dbReference type="InterPro" id="IPR015943">
    <property type="entry name" value="WD40/YVTN_repeat-like_dom_sf"/>
</dbReference>
<dbReference type="InterPro" id="IPR020845">
    <property type="entry name" value="AMP-binding_CS"/>
</dbReference>
<dbReference type="Gene3D" id="3.30.300.30">
    <property type="match status" value="1"/>
</dbReference>
<dbReference type="Gene3D" id="3.40.50.12780">
    <property type="entry name" value="N-terminal domain of ligase-like"/>
    <property type="match status" value="1"/>
</dbReference>
<evidence type="ECO:0000313" key="4">
    <source>
        <dbReference type="EMBL" id="KAK9120491.1"/>
    </source>
</evidence>
<dbReference type="InterPro" id="IPR002372">
    <property type="entry name" value="PQQ_rpt_dom"/>
</dbReference>
<protein>
    <recommendedName>
        <fullName evidence="6">Acyl-activating enzyme 19</fullName>
    </recommendedName>
</protein>
<dbReference type="AlphaFoldDB" id="A0AAP0NY18"/>
<dbReference type="FunFam" id="2.130.10.10:FF:000883">
    <property type="entry name" value="Putative acyl-activating enzyme 19"/>
    <property type="match status" value="1"/>
</dbReference>
<name>A0AAP0NY18_9MAGN</name>
<dbReference type="PANTHER" id="PTHR44394:SF1">
    <property type="entry name" value="BETA-ALANINE-ACTIVATING ENZYME"/>
    <property type="match status" value="1"/>
</dbReference>
<dbReference type="Pfam" id="PF13193">
    <property type="entry name" value="AMP-binding_C"/>
    <property type="match status" value="1"/>
</dbReference>
<dbReference type="InterPro" id="IPR052091">
    <property type="entry name" value="Beta-ala_Activ/Resist"/>
</dbReference>
<dbReference type="Pfam" id="PF13570">
    <property type="entry name" value="Beta-prop_ACSF4"/>
    <property type="match status" value="1"/>
</dbReference>
<accession>A0AAP0NY18</accession>
<feature type="domain" description="AMP-binding enzyme C-terminal" evidence="2">
    <location>
        <begin position="535"/>
        <end position="613"/>
    </location>
</feature>
<dbReference type="Gene3D" id="1.10.1200.10">
    <property type="entry name" value="ACP-like"/>
    <property type="match status" value="1"/>
</dbReference>
<evidence type="ECO:0000259" key="3">
    <source>
        <dbReference type="Pfam" id="PF13570"/>
    </source>
</evidence>
<dbReference type="GO" id="GO:0043041">
    <property type="term" value="P:amino acid activation for nonribosomal peptide biosynthetic process"/>
    <property type="evidence" value="ECO:0007669"/>
    <property type="project" value="TreeGrafter"/>
</dbReference>
<dbReference type="Pfam" id="PF00501">
    <property type="entry name" value="AMP-binding"/>
    <property type="match status" value="1"/>
</dbReference>
<comment type="caution">
    <text evidence="4">The sequence shown here is derived from an EMBL/GenBank/DDBJ whole genome shotgun (WGS) entry which is preliminary data.</text>
</comment>
<evidence type="ECO:0008006" key="6">
    <source>
        <dbReference type="Google" id="ProtNLM"/>
    </source>
</evidence>
<evidence type="ECO:0000313" key="5">
    <source>
        <dbReference type="Proteomes" id="UP001420932"/>
    </source>
</evidence>
<organism evidence="4 5">
    <name type="scientific">Stephania yunnanensis</name>
    <dbReference type="NCBI Taxonomy" id="152371"/>
    <lineage>
        <taxon>Eukaryota</taxon>
        <taxon>Viridiplantae</taxon>
        <taxon>Streptophyta</taxon>
        <taxon>Embryophyta</taxon>
        <taxon>Tracheophyta</taxon>
        <taxon>Spermatophyta</taxon>
        <taxon>Magnoliopsida</taxon>
        <taxon>Ranunculales</taxon>
        <taxon>Menispermaceae</taxon>
        <taxon>Menispermoideae</taxon>
        <taxon>Cissampelideae</taxon>
        <taxon>Stephania</taxon>
    </lineage>
</organism>
<evidence type="ECO:0000259" key="1">
    <source>
        <dbReference type="Pfam" id="PF00501"/>
    </source>
</evidence>
<sequence>MADTPQQSRHCCISHSFVDAARRNPNKVAVIHAFGGARICKQDFDSEDEFFDRHRISSSHPGFDGDHLFTYSAILESVECLSRRIRRGLDGCGDDGLAIGAILYWIALNTNGFVRVMQIFELEGYVYRERSRSESMVGTPHIVGIYMKPSVEYIVAVLSVLRSGEAFLPLDPSWPKERILSIIISARVSLIIMGKSCSSSSDGVLIGTSERLEAEDHSCPILYMCMEKIQKEHFDASDVVWPCKHGNPRMFCYLMYTSGSTGAPKGVCGTEKGLINRYRWMHELFPSHGGDIFLFKTSISFVDHLQEFISAILSSTPLVIPPFEELKTNSFYIVDFLQAYCVSRLTIVPSVMRAVLPAIRSRHSMRIKRSLRVLVSSGETLSISLYAKIHKLFPETSVLNLYGSTEVSGDCAYFDCKNLPSILDTEVVSSVPIGKPIANCNIVLVEDPNEPGDGEMHVGGLCNSTGYFLDPTGTSFKFVNFSEDIVKTAPFLDSGHATYFKTGDFARRLRSGDLVFVGRKDRTIKVNGHRVALEEIENVLRENPNVFDAAVVSHKGQEEIDYLSAYITMEIMEESCELWSTSIRSWLINRLPLAMIPTYYIFVESLSMTHSGKIDYGMLPQSEVISKQVLSSTNNVHHDHTLLQVIKKAFCDALMANDVKCDDDFFIMGGNSITAAQVAHKLGISMTNIYIFPSPSKLMHAILDGTIPSKYRFGINFDSKAKLKRENESILFRKTSRPRNSDSVNSKGFEVDYANMGANSKGILEKGNSWLSSSDLLFDQSFSRCNKVLCYRDASYNSQEASRTIDFTREMRVSIHEIWKVHLRSCVDASPLVVLKGGNAYLFIGSHAHIFLCVDAISGLLQWEVELEGRVECSAAIVDDFSQVVVGCYKGKIYFLDFASGNILWAFQTQGEVKSQPVADAERHLIWCGSYDHNLYALDYRNHRCVSVIPCGGSIYGSPSIDMESKVLYVASTKGLVTAISIEVLPFRSVWVCELGAPVFGSISVSYPHGNVICCLVDGHVLALNRTGSIIWKASTDGPIFAGACISSALSSQVLVCSRHGSIYSFDLEKGALLWDYNVGDPITAAACVDENMQFTSGSSCSSDRLICICSSSGSVYLLRTNLRAMRGRNTETEDALNPIVQEFAKFALPGDIFSSPVMIGGRIFVGCRDDYVHCMGVEIELESDDE</sequence>
<dbReference type="SUPFAM" id="SSF50998">
    <property type="entry name" value="Quinoprotein alcohol dehydrogenase-like"/>
    <property type="match status" value="1"/>
</dbReference>
<feature type="domain" description="Pyrrolo-quinoline quinone repeat" evidence="3">
    <location>
        <begin position="823"/>
        <end position="1176"/>
    </location>
</feature>
<dbReference type="PROSITE" id="PS00455">
    <property type="entry name" value="AMP_BINDING"/>
    <property type="match status" value="1"/>
</dbReference>
<dbReference type="InterPro" id="IPR042099">
    <property type="entry name" value="ANL_N_sf"/>
</dbReference>
<dbReference type="Proteomes" id="UP001420932">
    <property type="component" value="Unassembled WGS sequence"/>
</dbReference>
<dbReference type="InterPro" id="IPR018391">
    <property type="entry name" value="PQQ_b-propeller_rpt"/>
</dbReference>
<dbReference type="InterPro" id="IPR036736">
    <property type="entry name" value="ACP-like_sf"/>
</dbReference>
<dbReference type="Gene3D" id="2.130.10.10">
    <property type="entry name" value="YVTN repeat-like/Quinoprotein amine dehydrogenase"/>
    <property type="match status" value="2"/>
</dbReference>
<feature type="domain" description="AMP-dependent synthetase/ligase" evidence="1">
    <location>
        <begin position="142"/>
        <end position="468"/>
    </location>
</feature>
<dbReference type="InterPro" id="IPR011047">
    <property type="entry name" value="Quinoprotein_ADH-like_sf"/>
</dbReference>